<gene>
    <name evidence="7" type="ORF">CTDIVETGP_0052</name>
</gene>
<dbReference type="OrthoDB" id="1819208at2"/>
<dbReference type="EMBL" id="CBXI010000003">
    <property type="protein sequence ID" value="CDL89982.1"/>
    <property type="molecule type" value="Genomic_DNA"/>
</dbReference>
<dbReference type="PANTHER" id="PTHR30093:SF44">
    <property type="entry name" value="TYPE II SECRETION SYSTEM CORE PROTEIN G"/>
    <property type="match status" value="1"/>
</dbReference>
<dbReference type="Gene3D" id="3.30.700.10">
    <property type="entry name" value="Glycoprotein, Type 4 Pilin"/>
    <property type="match status" value="1"/>
</dbReference>
<dbReference type="InterPro" id="IPR012902">
    <property type="entry name" value="N_methyl_site"/>
</dbReference>
<protein>
    <recommendedName>
        <fullName evidence="9">Type IV pilin PilA</fullName>
    </recommendedName>
</protein>
<evidence type="ECO:0000313" key="8">
    <source>
        <dbReference type="Proteomes" id="UP000019482"/>
    </source>
</evidence>
<dbReference type="SUPFAM" id="SSF54523">
    <property type="entry name" value="Pili subunits"/>
    <property type="match status" value="1"/>
</dbReference>
<keyword evidence="5 6" id="KW-0472">Membrane</keyword>
<evidence type="ECO:0008006" key="9">
    <source>
        <dbReference type="Google" id="ProtNLM"/>
    </source>
</evidence>
<proteinExistence type="predicted"/>
<evidence type="ECO:0000256" key="1">
    <source>
        <dbReference type="ARBA" id="ARBA00004167"/>
    </source>
</evidence>
<accession>W6NDB3</accession>
<dbReference type="Pfam" id="PF07963">
    <property type="entry name" value="N_methyl"/>
    <property type="match status" value="1"/>
</dbReference>
<dbReference type="GO" id="GO:0016020">
    <property type="term" value="C:membrane"/>
    <property type="evidence" value="ECO:0007669"/>
    <property type="project" value="UniProtKB-SubCell"/>
</dbReference>
<dbReference type="Proteomes" id="UP000019482">
    <property type="component" value="Unassembled WGS sequence"/>
</dbReference>
<name>W6NDB3_CLOTY</name>
<evidence type="ECO:0000256" key="4">
    <source>
        <dbReference type="ARBA" id="ARBA00022989"/>
    </source>
</evidence>
<dbReference type="PROSITE" id="PS00409">
    <property type="entry name" value="PROKAR_NTER_METHYL"/>
    <property type="match status" value="1"/>
</dbReference>
<dbReference type="InterPro" id="IPR045584">
    <property type="entry name" value="Pilin-like"/>
</dbReference>
<evidence type="ECO:0000256" key="6">
    <source>
        <dbReference type="SAM" id="Phobius"/>
    </source>
</evidence>
<evidence type="ECO:0000256" key="2">
    <source>
        <dbReference type="ARBA" id="ARBA00022481"/>
    </source>
</evidence>
<comment type="caution">
    <text evidence="7">The sequence shown here is derived from an EMBL/GenBank/DDBJ whole genome shotgun (WGS) entry which is preliminary data.</text>
</comment>
<keyword evidence="4 6" id="KW-1133">Transmembrane helix</keyword>
<comment type="subcellular location">
    <subcellularLocation>
        <location evidence="1">Membrane</location>
        <topology evidence="1">Single-pass membrane protein</topology>
    </subcellularLocation>
</comment>
<dbReference type="GeneID" id="29418170"/>
<keyword evidence="3 6" id="KW-0812">Transmembrane</keyword>
<organism evidence="7 8">
    <name type="scientific">Clostridium tyrobutyricum DIVETGP</name>
    <dbReference type="NCBI Taxonomy" id="1408889"/>
    <lineage>
        <taxon>Bacteria</taxon>
        <taxon>Bacillati</taxon>
        <taxon>Bacillota</taxon>
        <taxon>Clostridia</taxon>
        <taxon>Eubacteriales</taxon>
        <taxon>Clostridiaceae</taxon>
        <taxon>Clostridium</taxon>
    </lineage>
</organism>
<dbReference type="PANTHER" id="PTHR30093">
    <property type="entry name" value="GENERAL SECRETION PATHWAY PROTEIN G"/>
    <property type="match status" value="1"/>
</dbReference>
<dbReference type="NCBIfam" id="TIGR02532">
    <property type="entry name" value="IV_pilin_GFxxxE"/>
    <property type="match status" value="1"/>
</dbReference>
<dbReference type="AlphaFoldDB" id="W6NDB3"/>
<keyword evidence="2" id="KW-0488">Methylation</keyword>
<reference evidence="7 8" key="1">
    <citation type="journal article" date="2015" name="Genome Announc.">
        <title>Draft Genome Sequence of Clostridium tyrobutyricum Strain DIVETGP, Isolated from Cow's Milk for Grana Padano Production.</title>
        <authorList>
            <person name="Soggiu A."/>
            <person name="Piras C."/>
            <person name="Gaiarsa S."/>
            <person name="Sassera D."/>
            <person name="Roncada P."/>
            <person name="Bendixen E."/>
            <person name="Brasca M."/>
            <person name="Bonizzi L."/>
        </authorList>
    </citation>
    <scope>NUCLEOTIDE SEQUENCE [LARGE SCALE GENOMIC DNA]</scope>
    <source>
        <strain evidence="7 8">DIVETGP</strain>
    </source>
</reference>
<evidence type="ECO:0000256" key="5">
    <source>
        <dbReference type="ARBA" id="ARBA00023136"/>
    </source>
</evidence>
<evidence type="ECO:0000313" key="7">
    <source>
        <dbReference type="EMBL" id="CDL89982.1"/>
    </source>
</evidence>
<sequence>MNNKNIRKLKGFTLIELLLVVSIILILMGFLVPKFSSYENKVKSTKAVNTAKQLQTAAVASYGDNNGKFLKEDVQKCIDELTSAQEPKVLDNGLEGQSISINYKSDDKDYTVYIDALENNYTVKDQNGSQIYPK</sequence>
<keyword evidence="8" id="KW-1185">Reference proteome</keyword>
<feature type="transmembrane region" description="Helical" evidence="6">
    <location>
        <begin position="12"/>
        <end position="32"/>
    </location>
</feature>
<dbReference type="RefSeq" id="WP_017750779.1">
    <property type="nucleotide sequence ID" value="NZ_CBXI010000003.1"/>
</dbReference>
<evidence type="ECO:0000256" key="3">
    <source>
        <dbReference type="ARBA" id="ARBA00022692"/>
    </source>
</evidence>